<dbReference type="SUPFAM" id="SSF103473">
    <property type="entry name" value="MFS general substrate transporter"/>
    <property type="match status" value="1"/>
</dbReference>
<dbReference type="GO" id="GO:0022857">
    <property type="term" value="F:transmembrane transporter activity"/>
    <property type="evidence" value="ECO:0007669"/>
    <property type="project" value="InterPro"/>
</dbReference>
<dbReference type="InterPro" id="IPR000849">
    <property type="entry name" value="Sugar_P_transporter"/>
</dbReference>
<feature type="transmembrane region" description="Helical" evidence="6">
    <location>
        <begin position="174"/>
        <end position="194"/>
    </location>
</feature>
<evidence type="ECO:0000256" key="1">
    <source>
        <dbReference type="ARBA" id="ARBA00004141"/>
    </source>
</evidence>
<dbReference type="PROSITE" id="PS50850">
    <property type="entry name" value="MFS"/>
    <property type="match status" value="1"/>
</dbReference>
<dbReference type="PANTHER" id="PTHR43791:SF100">
    <property type="entry name" value="SUGAR TRANSPORTER"/>
    <property type="match status" value="1"/>
</dbReference>
<comment type="subcellular location">
    <subcellularLocation>
        <location evidence="1">Membrane</location>
        <topology evidence="1">Multi-pass membrane protein</topology>
    </subcellularLocation>
</comment>
<feature type="transmembrane region" description="Helical" evidence="6">
    <location>
        <begin position="240"/>
        <end position="262"/>
    </location>
</feature>
<name>A0A1I5EX80_9GAMM</name>
<evidence type="ECO:0000256" key="6">
    <source>
        <dbReference type="SAM" id="Phobius"/>
    </source>
</evidence>
<evidence type="ECO:0000259" key="7">
    <source>
        <dbReference type="PROSITE" id="PS50850"/>
    </source>
</evidence>
<feature type="transmembrane region" description="Helical" evidence="6">
    <location>
        <begin position="307"/>
        <end position="325"/>
    </location>
</feature>
<evidence type="ECO:0000256" key="5">
    <source>
        <dbReference type="ARBA" id="ARBA00023136"/>
    </source>
</evidence>
<accession>A0A1I5EX80</accession>
<proteinExistence type="predicted"/>
<feature type="transmembrane region" description="Helical" evidence="6">
    <location>
        <begin position="17"/>
        <end position="36"/>
    </location>
</feature>
<dbReference type="Pfam" id="PF07690">
    <property type="entry name" value="MFS_1"/>
    <property type="match status" value="1"/>
</dbReference>
<feature type="transmembrane region" description="Helical" evidence="6">
    <location>
        <begin position="145"/>
        <end position="168"/>
    </location>
</feature>
<feature type="domain" description="Major facilitator superfamily (MFS) profile" evidence="7">
    <location>
        <begin position="20"/>
        <end position="426"/>
    </location>
</feature>
<dbReference type="InterPro" id="IPR011701">
    <property type="entry name" value="MFS"/>
</dbReference>
<evidence type="ECO:0000256" key="2">
    <source>
        <dbReference type="ARBA" id="ARBA00022448"/>
    </source>
</evidence>
<keyword evidence="2" id="KW-0813">Transport</keyword>
<keyword evidence="4 6" id="KW-1133">Transmembrane helix</keyword>
<dbReference type="OrthoDB" id="9773957at2"/>
<keyword evidence="5 6" id="KW-0472">Membrane</keyword>
<feature type="transmembrane region" description="Helical" evidence="6">
    <location>
        <begin position="274"/>
        <end position="295"/>
    </location>
</feature>
<feature type="transmembrane region" description="Helical" evidence="6">
    <location>
        <begin position="331"/>
        <end position="353"/>
    </location>
</feature>
<feature type="transmembrane region" description="Helical" evidence="6">
    <location>
        <begin position="56"/>
        <end position="79"/>
    </location>
</feature>
<dbReference type="PIRSF" id="PIRSF002808">
    <property type="entry name" value="Hexose_phosphate_transp"/>
    <property type="match status" value="1"/>
</dbReference>
<feature type="transmembrane region" description="Helical" evidence="6">
    <location>
        <begin position="86"/>
        <end position="105"/>
    </location>
</feature>
<evidence type="ECO:0000313" key="8">
    <source>
        <dbReference type="EMBL" id="SFO16000.1"/>
    </source>
</evidence>
<keyword evidence="3 6" id="KW-0812">Transmembrane</keyword>
<dbReference type="RefSeq" id="WP_090965236.1">
    <property type="nucleotide sequence ID" value="NZ_FOVG01000003.1"/>
</dbReference>
<dbReference type="InterPro" id="IPR020846">
    <property type="entry name" value="MFS_dom"/>
</dbReference>
<keyword evidence="9" id="KW-1185">Reference proteome</keyword>
<dbReference type="Proteomes" id="UP000198968">
    <property type="component" value="Unassembled WGS sequence"/>
</dbReference>
<dbReference type="AlphaFoldDB" id="A0A1I5EX80"/>
<feature type="transmembrane region" description="Helical" evidence="6">
    <location>
        <begin position="365"/>
        <end position="382"/>
    </location>
</feature>
<sequence length="447" mass="49406">MSDNALKDNALIGKKRWTIILPAVFIMYTLSFFDRVNIGMALPHITSEMNLSAVEAGWLGGAFAWGYVATQFTAGWLALRFGSRRVIGISLFLFGACAMLTGLTRNFGELVAVRFLLGVAEGPIQAATAMFLAQWFMKPERGRAFGIWNLSLGAGAFLAGPISGWILAHHNWRMMMVIEGVPAWLFCIIWFYLIPKSLQAASWLSDEDRDHIQNDLAAEQSNYMKETSDPWWTILKIPALWLMLIGYSLHSMLAYGFTLWLPTALRGYGTLSEFMIGLISGMPFLMTMFGIWYITRRSDKYNQERRLHAAIPTVLCGIALLAAAFVPLSTYWAQIGLFMFVGLTMKMLVPLVYVRLTEILPTKKAVPAVAFVGACSNFIGQFGGPVVTGYLKFLGGGHDMTLAWGVLGLFSIVGGVLFGLATGGDERIRDIKKAFSVSSHKAVSTRE</sequence>
<feature type="transmembrane region" description="Helical" evidence="6">
    <location>
        <begin position="111"/>
        <end position="133"/>
    </location>
</feature>
<dbReference type="PANTHER" id="PTHR43791">
    <property type="entry name" value="PERMEASE-RELATED"/>
    <property type="match status" value="1"/>
</dbReference>
<dbReference type="CDD" id="cd17319">
    <property type="entry name" value="MFS_ExuT_GudP_like"/>
    <property type="match status" value="1"/>
</dbReference>
<dbReference type="InterPro" id="IPR036259">
    <property type="entry name" value="MFS_trans_sf"/>
</dbReference>
<dbReference type="Gene3D" id="1.20.1250.20">
    <property type="entry name" value="MFS general substrate transporter like domains"/>
    <property type="match status" value="2"/>
</dbReference>
<dbReference type="EMBL" id="FOVG01000003">
    <property type="protein sequence ID" value="SFO16000.1"/>
    <property type="molecule type" value="Genomic_DNA"/>
</dbReference>
<feature type="transmembrane region" description="Helical" evidence="6">
    <location>
        <begin position="402"/>
        <end position="423"/>
    </location>
</feature>
<evidence type="ECO:0000256" key="4">
    <source>
        <dbReference type="ARBA" id="ARBA00022989"/>
    </source>
</evidence>
<dbReference type="GO" id="GO:0005886">
    <property type="term" value="C:plasma membrane"/>
    <property type="evidence" value="ECO:0007669"/>
    <property type="project" value="TreeGrafter"/>
</dbReference>
<organism evidence="8 9">
    <name type="scientific">Candidatus Pantoea varia</name>
    <dbReference type="NCBI Taxonomy" id="1881036"/>
    <lineage>
        <taxon>Bacteria</taxon>
        <taxon>Pseudomonadati</taxon>
        <taxon>Pseudomonadota</taxon>
        <taxon>Gammaproteobacteria</taxon>
        <taxon>Enterobacterales</taxon>
        <taxon>Erwiniaceae</taxon>
        <taxon>Pantoea</taxon>
    </lineage>
</organism>
<protein>
    <submittedName>
        <fullName evidence="8">Sugar phosphate permease</fullName>
    </submittedName>
</protein>
<gene>
    <name evidence="8" type="ORF">SAMN05428971_3152</name>
</gene>
<reference evidence="9" key="1">
    <citation type="submission" date="2016-10" db="EMBL/GenBank/DDBJ databases">
        <authorList>
            <person name="Varghese N."/>
            <person name="Submissions S."/>
        </authorList>
    </citation>
    <scope>NUCLEOTIDE SEQUENCE [LARGE SCALE GENOMIC DNA]</scope>
    <source>
        <strain evidence="9">OV426</strain>
    </source>
</reference>
<evidence type="ECO:0000313" key="9">
    <source>
        <dbReference type="Proteomes" id="UP000198968"/>
    </source>
</evidence>
<evidence type="ECO:0000256" key="3">
    <source>
        <dbReference type="ARBA" id="ARBA00022692"/>
    </source>
</evidence>